<sequence length="170" mass="18931">MNETILAIDPGTTESAYVLYKEKRLLGFDKVPNHDMLTIIANVKTSFMAIETPRCYGMVTGATLMDTSEWVGIFRHAYGLDKAYHVYRKSQNYTIGIESVCMHLCHNNRANDSNVRRAILDRYPATGGGKTPQKGTKAQPGPLFGVSKDVFSALAVAITFDETFIRCRNT</sequence>
<reference evidence="1" key="1">
    <citation type="journal article" date="2015" name="Nature">
        <title>Complex archaea that bridge the gap between prokaryotes and eukaryotes.</title>
        <authorList>
            <person name="Spang A."/>
            <person name="Saw J.H."/>
            <person name="Jorgensen S.L."/>
            <person name="Zaremba-Niedzwiedzka K."/>
            <person name="Martijn J."/>
            <person name="Lind A.E."/>
            <person name="van Eijk R."/>
            <person name="Schleper C."/>
            <person name="Guy L."/>
            <person name="Ettema T.J."/>
        </authorList>
    </citation>
    <scope>NUCLEOTIDE SEQUENCE</scope>
</reference>
<organism evidence="1">
    <name type="scientific">marine sediment metagenome</name>
    <dbReference type="NCBI Taxonomy" id="412755"/>
    <lineage>
        <taxon>unclassified sequences</taxon>
        <taxon>metagenomes</taxon>
        <taxon>ecological metagenomes</taxon>
    </lineage>
</organism>
<accession>A0A0F9HLF5</accession>
<gene>
    <name evidence="1" type="ORF">LCGC14_1768680</name>
</gene>
<evidence type="ECO:0000313" key="1">
    <source>
        <dbReference type="EMBL" id="KKM04007.1"/>
    </source>
</evidence>
<name>A0A0F9HLF5_9ZZZZ</name>
<proteinExistence type="predicted"/>
<comment type="caution">
    <text evidence="1">The sequence shown here is derived from an EMBL/GenBank/DDBJ whole genome shotgun (WGS) entry which is preliminary data.</text>
</comment>
<protein>
    <submittedName>
        <fullName evidence="1">Uncharacterized protein</fullName>
    </submittedName>
</protein>
<dbReference type="AlphaFoldDB" id="A0A0F9HLF5"/>
<dbReference type="EMBL" id="LAZR01016556">
    <property type="protein sequence ID" value="KKM04007.1"/>
    <property type="molecule type" value="Genomic_DNA"/>
</dbReference>